<dbReference type="STRING" id="42251.A0A2T7A4K4"/>
<name>A0A2T7A4K4_TUBBO</name>
<evidence type="ECO:0000256" key="1">
    <source>
        <dbReference type="ARBA" id="ARBA00022676"/>
    </source>
</evidence>
<dbReference type="Proteomes" id="UP000244722">
    <property type="component" value="Unassembled WGS sequence"/>
</dbReference>
<comment type="caution">
    <text evidence="3">The sequence shown here is derived from an EMBL/GenBank/DDBJ whole genome shotgun (WGS) entry which is preliminary data.</text>
</comment>
<dbReference type="GO" id="GO:0006488">
    <property type="term" value="P:dolichol-linked oligosaccharide biosynthetic process"/>
    <property type="evidence" value="ECO:0007669"/>
    <property type="project" value="TreeGrafter"/>
</dbReference>
<dbReference type="PANTHER" id="PTHR43398:SF1">
    <property type="entry name" value="DOLICHOL-PHOSPHATE MANNOSYLTRANSFERASE SUBUNIT 1"/>
    <property type="match status" value="1"/>
</dbReference>
<dbReference type="GO" id="GO:0005789">
    <property type="term" value="C:endoplasmic reticulum membrane"/>
    <property type="evidence" value="ECO:0007669"/>
    <property type="project" value="TreeGrafter"/>
</dbReference>
<sequence length="163" mass="17569">MPERLGQTPTDVIIKGISGITTVSLDSATPNTATGLPLAFPPIPIDVTTLAFTKFIADFIAFQKTKDYDIVTRAPELLASVALRPNFSDLTGSFRLYKRKVLETVISQTESKGYTFKMGMMIRVRGLGYSVAEVAISVVDRTSGDSELGGNDIVEYAKGASNL</sequence>
<evidence type="ECO:0000256" key="2">
    <source>
        <dbReference type="ARBA" id="ARBA00022679"/>
    </source>
</evidence>
<dbReference type="GO" id="GO:0006506">
    <property type="term" value="P:GPI anchor biosynthetic process"/>
    <property type="evidence" value="ECO:0007669"/>
    <property type="project" value="TreeGrafter"/>
</dbReference>
<dbReference type="AlphaFoldDB" id="A0A2T7A4K4"/>
<keyword evidence="4" id="KW-1185">Reference proteome</keyword>
<dbReference type="OrthoDB" id="2603at2759"/>
<dbReference type="PANTHER" id="PTHR43398">
    <property type="entry name" value="DOLICHOL-PHOSPHATE MANNOSYLTRANSFERASE SUBUNIT 1"/>
    <property type="match status" value="1"/>
</dbReference>
<dbReference type="InterPro" id="IPR039528">
    <property type="entry name" value="DPM1-like"/>
</dbReference>
<dbReference type="EMBL" id="NESQ01000024">
    <property type="protein sequence ID" value="PUU82654.1"/>
    <property type="molecule type" value="Genomic_DNA"/>
</dbReference>
<dbReference type="GO" id="GO:0004582">
    <property type="term" value="F:dolichyl-phosphate beta-D-mannosyltransferase activity"/>
    <property type="evidence" value="ECO:0007669"/>
    <property type="project" value="InterPro"/>
</dbReference>
<organism evidence="3 4">
    <name type="scientific">Tuber borchii</name>
    <name type="common">White truffle</name>
    <dbReference type="NCBI Taxonomy" id="42251"/>
    <lineage>
        <taxon>Eukaryota</taxon>
        <taxon>Fungi</taxon>
        <taxon>Dikarya</taxon>
        <taxon>Ascomycota</taxon>
        <taxon>Pezizomycotina</taxon>
        <taxon>Pezizomycetes</taxon>
        <taxon>Pezizales</taxon>
        <taxon>Tuberaceae</taxon>
        <taxon>Tuber</taxon>
    </lineage>
</organism>
<protein>
    <submittedName>
        <fullName evidence="3">Uncharacterized protein</fullName>
    </submittedName>
</protein>
<dbReference type="GO" id="GO:0035269">
    <property type="term" value="P:protein O-linked glycosylation via mannose"/>
    <property type="evidence" value="ECO:0007669"/>
    <property type="project" value="TreeGrafter"/>
</dbReference>
<proteinExistence type="predicted"/>
<reference evidence="3 4" key="1">
    <citation type="submission" date="2017-04" db="EMBL/GenBank/DDBJ databases">
        <title>Draft genome sequence of Tuber borchii Vittad., a whitish edible truffle.</title>
        <authorList>
            <consortium name="DOE Joint Genome Institute"/>
            <person name="Murat C."/>
            <person name="Kuo A."/>
            <person name="Barry K.W."/>
            <person name="Clum A."/>
            <person name="Dockter R.B."/>
            <person name="Fauchery L."/>
            <person name="Iotti M."/>
            <person name="Kohler A."/>
            <person name="Labutti K."/>
            <person name="Lindquist E.A."/>
            <person name="Lipzen A."/>
            <person name="Ohm R.A."/>
            <person name="Wang M."/>
            <person name="Grigoriev I.V."/>
            <person name="Zambonelli A."/>
            <person name="Martin F.M."/>
        </authorList>
    </citation>
    <scope>NUCLEOTIDE SEQUENCE [LARGE SCALE GENOMIC DNA]</scope>
    <source>
        <strain evidence="3 4">Tbo3840</strain>
    </source>
</reference>
<keyword evidence="1" id="KW-0328">Glycosyltransferase</keyword>
<gene>
    <name evidence="3" type="ORF">B9Z19DRAFT_1120427</name>
</gene>
<keyword evidence="2" id="KW-0808">Transferase</keyword>
<accession>A0A2T7A4K4</accession>
<evidence type="ECO:0000313" key="4">
    <source>
        <dbReference type="Proteomes" id="UP000244722"/>
    </source>
</evidence>
<evidence type="ECO:0000313" key="3">
    <source>
        <dbReference type="EMBL" id="PUU82654.1"/>
    </source>
</evidence>